<feature type="compositionally biased region" description="Polar residues" evidence="4">
    <location>
        <begin position="538"/>
        <end position="580"/>
    </location>
</feature>
<dbReference type="GO" id="GO:0007165">
    <property type="term" value="P:signal transduction"/>
    <property type="evidence" value="ECO:0007669"/>
    <property type="project" value="TreeGrafter"/>
</dbReference>
<dbReference type="GO" id="GO:0019901">
    <property type="term" value="F:protein kinase binding"/>
    <property type="evidence" value="ECO:0007669"/>
    <property type="project" value="TreeGrafter"/>
</dbReference>
<keyword evidence="3" id="KW-0963">Cytoplasm</keyword>
<evidence type="ECO:0000313" key="6">
    <source>
        <dbReference type="EMBL" id="OCT64402.1"/>
    </source>
</evidence>
<feature type="region of interest" description="Disordered" evidence="4">
    <location>
        <begin position="450"/>
        <end position="610"/>
    </location>
</feature>
<dbReference type="CDD" id="cd09187">
    <property type="entry name" value="PLDc_FAM83G_N"/>
    <property type="match status" value="1"/>
</dbReference>
<dbReference type="PANTHER" id="PTHR16181">
    <property type="entry name" value="PROTEIN FAM83A-RELATED"/>
    <property type="match status" value="1"/>
</dbReference>
<evidence type="ECO:0000256" key="3">
    <source>
        <dbReference type="ARBA" id="ARBA00022490"/>
    </source>
</evidence>
<evidence type="ECO:0000256" key="1">
    <source>
        <dbReference type="ARBA" id="ARBA00004496"/>
    </source>
</evidence>
<feature type="compositionally biased region" description="Basic and acidic residues" evidence="4">
    <location>
        <begin position="467"/>
        <end position="478"/>
    </location>
</feature>
<dbReference type="PANTHER" id="PTHR16181:SF29">
    <property type="entry name" value="PROTEIN FAM83A-RELATED"/>
    <property type="match status" value="1"/>
</dbReference>
<feature type="region of interest" description="Disordered" evidence="4">
    <location>
        <begin position="339"/>
        <end position="375"/>
    </location>
</feature>
<name>A0A974C0N1_XENLA</name>
<evidence type="ECO:0000259" key="5">
    <source>
        <dbReference type="Pfam" id="PF07894"/>
    </source>
</evidence>
<dbReference type="InterPro" id="IPR050944">
    <property type="entry name" value="FAM83"/>
</dbReference>
<dbReference type="AlphaFoldDB" id="A0A974C0N1"/>
<feature type="region of interest" description="Disordered" evidence="4">
    <location>
        <begin position="654"/>
        <end position="727"/>
    </location>
</feature>
<accession>A0A974C0N1</accession>
<feature type="compositionally biased region" description="Polar residues" evidence="4">
    <location>
        <begin position="452"/>
        <end position="466"/>
    </location>
</feature>
<evidence type="ECO:0000256" key="4">
    <source>
        <dbReference type="SAM" id="MobiDB-lite"/>
    </source>
</evidence>
<feature type="compositionally biased region" description="Basic and acidic residues" evidence="4">
    <location>
        <begin position="503"/>
        <end position="514"/>
    </location>
</feature>
<sequence>MALSQLQCLDNNHVNWRTSEGKAEFFYSEEQRLALEALLSQGVDAFHGVVKGENIRDFLSELEMSRVLSRLEPFDPDCCHCRPDGEEGDEGIGEQDGAQSLEYWPDRSDCSIPDLDLGWPEAFAYRGVTRATVYMQPPVDGQPHIKEVVRKMINQAQKVIAVVMDHFTDIDIFRDLLDAGFKRKVSVYVILNETDVKYFLQMCEKAQMHKGHVKNLRIRTLGGSEFYTRFSTKFKGSLGQKFMFVDGDKAICGSYSFTWSASRIDRNLITMLSGQVVETFDRQFQDLYLLSKGVSLKNIPMENEPEPEPVLQTATVPTAVSESIAKKLINPKYALVKTKSASDTGAEKEKNSSNCNNMATKPKPKPTEQPPQEQKHPALHNMEKANMFDYLPTWVEPDPEPGSDILGYINIIDPTIKNPQLSQMNRIKIWDTSQATAQFLLDKEQEIKQTECQKGSETSQEQTSSKVETHEPYSEKQKSGHGYSETTTVKKEEESSENLVHTSKVDQGRMEHSPSKATSLTQVSQQNQSMDLNEVEKSPSQSRGSKASQTSQGKESMPSNSSGATLGGQPVSNTEESSVASPGPCEDLEKEPVKDTVDELEDTSVKDPPLENFESLLKSQHLIIPRNTEPVTGPPVPKPRTLPVADFINMKNAQNANIGSPSPCLADSIMPSVNGLDTEGTEDTNHSEKAEEDSDEGVQYFSSGSGSLPPSSSSSVSEEYYLTTSVQRRNSEDPVYNGEFFPVQRKMSEGHISRGSFLSPFHFRQTVMDLGQMENGQRRNPGLEQELQMAMADRHPMHGNEMIYSMEPTQGKSNYPFGTNGLSPSYERLQMHRQAKNPGRARGREESTGVPRGYPQIRNPEGLALRHGFWGPSHAANQPSPLTSNPMPAEHPSTPFGIPFSKLAQAKHLKTKMGASNLDSRRRGHGYLGHKDQ</sequence>
<dbReference type="FunFam" id="3.30.870.10:FF:000004">
    <property type="entry name" value="protein FAM83H isoform X2"/>
    <property type="match status" value="1"/>
</dbReference>
<feature type="region of interest" description="Disordered" evidence="4">
    <location>
        <begin position="868"/>
        <end position="898"/>
    </location>
</feature>
<dbReference type="Pfam" id="PF07894">
    <property type="entry name" value="SACK1"/>
    <property type="match status" value="1"/>
</dbReference>
<feature type="region of interest" description="Disordered" evidence="4">
    <location>
        <begin position="911"/>
        <end position="933"/>
    </location>
</feature>
<reference evidence="7" key="1">
    <citation type="journal article" date="2016" name="Nature">
        <title>Genome evolution in the allotetraploid frog Xenopus laevis.</title>
        <authorList>
            <person name="Session A.M."/>
            <person name="Uno Y."/>
            <person name="Kwon T."/>
            <person name="Chapman J.A."/>
            <person name="Toyoda A."/>
            <person name="Takahashi S."/>
            <person name="Fukui A."/>
            <person name="Hikosaka A."/>
            <person name="Suzuki A."/>
            <person name="Kondo M."/>
            <person name="van Heeringen S.J."/>
            <person name="Quigley I."/>
            <person name="Heinz S."/>
            <person name="Ogino H."/>
            <person name="Ochi H."/>
            <person name="Hellsten U."/>
            <person name="Lyons J.B."/>
            <person name="Simakov O."/>
            <person name="Putnam N."/>
            <person name="Stites J."/>
            <person name="Kuroki Y."/>
            <person name="Tanaka T."/>
            <person name="Michiue T."/>
            <person name="Watanabe M."/>
            <person name="Bogdanovic O."/>
            <person name="Lister R."/>
            <person name="Georgiou G."/>
            <person name="Paranjpe S.S."/>
            <person name="van Kruijsbergen I."/>
            <person name="Shu S."/>
            <person name="Carlson J."/>
            <person name="Kinoshita T."/>
            <person name="Ohta Y."/>
            <person name="Mawaribuchi S."/>
            <person name="Jenkins J."/>
            <person name="Grimwood J."/>
            <person name="Schmutz J."/>
            <person name="Mitros T."/>
            <person name="Mozaffari S.V."/>
            <person name="Suzuki Y."/>
            <person name="Haramoto Y."/>
            <person name="Yamamoto T.S."/>
            <person name="Takagi C."/>
            <person name="Heald R."/>
            <person name="Miller K."/>
            <person name="Haudenschild C."/>
            <person name="Kitzman J."/>
            <person name="Nakayama T."/>
            <person name="Izutsu Y."/>
            <person name="Robert J."/>
            <person name="Fortriede J."/>
            <person name="Burns K."/>
            <person name="Lotay V."/>
            <person name="Karimi K."/>
            <person name="Yasuoka Y."/>
            <person name="Dichmann D.S."/>
            <person name="Flajnik M.F."/>
            <person name="Houston D.W."/>
            <person name="Shendure J."/>
            <person name="DuPasquier L."/>
            <person name="Vize P.D."/>
            <person name="Zorn A.M."/>
            <person name="Ito M."/>
            <person name="Marcotte E.M."/>
            <person name="Wallingford J.B."/>
            <person name="Ito Y."/>
            <person name="Asashima M."/>
            <person name="Ueno N."/>
            <person name="Matsuda Y."/>
            <person name="Veenstra G.J."/>
            <person name="Fujiyama A."/>
            <person name="Harland R.M."/>
            <person name="Taira M."/>
            <person name="Rokhsar D.S."/>
        </authorList>
    </citation>
    <scope>NUCLEOTIDE SEQUENCE [LARGE SCALE GENOMIC DNA]</scope>
    <source>
        <strain evidence="7">J</strain>
    </source>
</reference>
<organism evidence="6 7">
    <name type="scientific">Xenopus laevis</name>
    <name type="common">African clawed frog</name>
    <dbReference type="NCBI Taxonomy" id="8355"/>
    <lineage>
        <taxon>Eukaryota</taxon>
        <taxon>Metazoa</taxon>
        <taxon>Chordata</taxon>
        <taxon>Craniata</taxon>
        <taxon>Vertebrata</taxon>
        <taxon>Euteleostomi</taxon>
        <taxon>Amphibia</taxon>
        <taxon>Batrachia</taxon>
        <taxon>Anura</taxon>
        <taxon>Pipoidea</taxon>
        <taxon>Pipidae</taxon>
        <taxon>Xenopodinae</taxon>
        <taxon>Xenopus</taxon>
        <taxon>Xenopus</taxon>
    </lineage>
</organism>
<dbReference type="EMBL" id="CM004482">
    <property type="protein sequence ID" value="OCT64402.1"/>
    <property type="molecule type" value="Genomic_DNA"/>
</dbReference>
<dbReference type="InterPro" id="IPR012461">
    <property type="entry name" value="SACK1"/>
</dbReference>
<evidence type="ECO:0000256" key="2">
    <source>
        <dbReference type="ARBA" id="ARBA00006937"/>
    </source>
</evidence>
<feature type="domain" description="Scaffolding anchor of CK1" evidence="5">
    <location>
        <begin position="15"/>
        <end position="292"/>
    </location>
</feature>
<feature type="compositionally biased region" description="Low complexity" evidence="4">
    <location>
        <begin position="702"/>
        <end position="725"/>
    </location>
</feature>
<protein>
    <recommendedName>
        <fullName evidence="5">Scaffolding anchor of CK1 domain-containing protein</fullName>
    </recommendedName>
</protein>
<evidence type="ECO:0000313" key="7">
    <source>
        <dbReference type="Proteomes" id="UP000694892"/>
    </source>
</evidence>
<comment type="similarity">
    <text evidence="2">Belongs to the FAM83 family.</text>
</comment>
<dbReference type="Gene3D" id="3.30.870.10">
    <property type="entry name" value="Endonuclease Chain A"/>
    <property type="match status" value="1"/>
</dbReference>
<dbReference type="GO" id="GO:0005737">
    <property type="term" value="C:cytoplasm"/>
    <property type="evidence" value="ECO:0007669"/>
    <property type="project" value="UniProtKB-SubCell"/>
</dbReference>
<feature type="compositionally biased region" description="Basic and acidic residues" evidence="4">
    <location>
        <begin position="590"/>
        <end position="609"/>
    </location>
</feature>
<feature type="compositionally biased region" description="Polar residues" evidence="4">
    <location>
        <begin position="875"/>
        <end position="886"/>
    </location>
</feature>
<comment type="subcellular location">
    <subcellularLocation>
        <location evidence="1">Cytoplasm</location>
    </subcellularLocation>
</comment>
<dbReference type="Proteomes" id="UP000694892">
    <property type="component" value="Chromosome 9_10L"/>
</dbReference>
<proteinExistence type="inferred from homology"/>
<dbReference type="SUPFAM" id="SSF56024">
    <property type="entry name" value="Phospholipase D/nuclease"/>
    <property type="match status" value="1"/>
</dbReference>
<gene>
    <name evidence="6" type="ORF">XELAEV_18045506mg</name>
</gene>
<feature type="compositionally biased region" description="Polar residues" evidence="4">
    <location>
        <begin position="515"/>
        <end position="531"/>
    </location>
</feature>
<feature type="region of interest" description="Disordered" evidence="4">
    <location>
        <begin position="833"/>
        <end position="856"/>
    </location>
</feature>